<dbReference type="InterPro" id="IPR050346">
    <property type="entry name" value="FMO-like"/>
</dbReference>
<evidence type="ECO:0000256" key="25">
    <source>
        <dbReference type="ARBA" id="ARBA00048459"/>
    </source>
</evidence>
<dbReference type="InterPro" id="IPR002257">
    <property type="entry name" value="Flavin_mOase_5"/>
</dbReference>
<evidence type="ECO:0000256" key="15">
    <source>
        <dbReference type="ARBA" id="ARBA00023002"/>
    </source>
</evidence>
<reference evidence="33" key="1">
    <citation type="submission" date="2025-08" db="UniProtKB">
        <authorList>
            <consortium name="Ensembl"/>
        </authorList>
    </citation>
    <scope>IDENTIFICATION</scope>
    <source>
        <strain evidence="33">Glennie</strain>
    </source>
</reference>
<dbReference type="SUPFAM" id="SSF51905">
    <property type="entry name" value="FAD/NAD(P)-binding domain"/>
    <property type="match status" value="2"/>
</dbReference>
<dbReference type="GO" id="GO:0050660">
    <property type="term" value="F:flavin adenine dinucleotide binding"/>
    <property type="evidence" value="ECO:0007669"/>
    <property type="project" value="InterPro"/>
</dbReference>
<evidence type="ECO:0000256" key="10">
    <source>
        <dbReference type="ARBA" id="ARBA00022692"/>
    </source>
</evidence>
<evidence type="ECO:0000256" key="4">
    <source>
        <dbReference type="ARBA" id="ARBA00012698"/>
    </source>
</evidence>
<evidence type="ECO:0000256" key="6">
    <source>
        <dbReference type="ARBA" id="ARBA00019213"/>
    </source>
</evidence>
<dbReference type="GO" id="GO:0006805">
    <property type="term" value="P:xenobiotic metabolic process"/>
    <property type="evidence" value="ECO:0007669"/>
    <property type="project" value="Ensembl"/>
</dbReference>
<proteinExistence type="inferred from homology"/>
<dbReference type="GO" id="GO:0050661">
    <property type="term" value="F:NADP binding"/>
    <property type="evidence" value="ECO:0007669"/>
    <property type="project" value="InterPro"/>
</dbReference>
<comment type="catalytic activity">
    <reaction evidence="27">
        <text>heptan-4-one + NADPH + O2 + H(+) = propyl butanoate + NADP(+) + H2O</text>
        <dbReference type="Rhea" id="RHEA:54852"/>
        <dbReference type="ChEBI" id="CHEBI:15377"/>
        <dbReference type="ChEBI" id="CHEBI:15378"/>
        <dbReference type="ChEBI" id="CHEBI:15379"/>
        <dbReference type="ChEBI" id="CHEBI:57783"/>
        <dbReference type="ChEBI" id="CHEBI:58349"/>
        <dbReference type="ChEBI" id="CHEBI:89484"/>
        <dbReference type="ChEBI" id="CHEBI:89719"/>
    </reaction>
    <physiologicalReaction direction="left-to-right" evidence="27">
        <dbReference type="Rhea" id="RHEA:54853"/>
    </physiologicalReaction>
</comment>
<dbReference type="EC" id="1.14.13.8" evidence="5 30"/>
<accession>A0A6I8NS00</accession>
<evidence type="ECO:0000256" key="26">
    <source>
        <dbReference type="ARBA" id="ARBA00048989"/>
    </source>
</evidence>
<evidence type="ECO:0000256" key="27">
    <source>
        <dbReference type="ARBA" id="ARBA00048990"/>
    </source>
</evidence>
<comment type="function">
    <text evidence="30">Acts as Baeyer-Villiger monooxygenase on a broad range of substrates. Catalyzes the insertion of an oxygen atom into a carbon-carbon bond adjacent to a carbonyl, which converts ketones to esters.</text>
</comment>
<evidence type="ECO:0000256" key="18">
    <source>
        <dbReference type="ARBA" id="ARBA00023136"/>
    </source>
</evidence>
<keyword evidence="16 30" id="KW-0503">Monooxygenase</keyword>
<evidence type="ECO:0000256" key="3">
    <source>
        <dbReference type="ARBA" id="ARBA00009183"/>
    </source>
</evidence>
<evidence type="ECO:0000256" key="1">
    <source>
        <dbReference type="ARBA" id="ARBA00001974"/>
    </source>
</evidence>
<evidence type="ECO:0000256" key="14">
    <source>
        <dbReference type="ARBA" id="ARBA00022989"/>
    </source>
</evidence>
<evidence type="ECO:0000256" key="19">
    <source>
        <dbReference type="ARBA" id="ARBA00045722"/>
    </source>
</evidence>
<comment type="catalytic activity">
    <reaction evidence="21">
        <text>heptan-2-one + NADPH + O2 + H(+) = pentyl acetate + NADP(+) + H2O</text>
        <dbReference type="Rhea" id="RHEA:54836"/>
        <dbReference type="ChEBI" id="CHEBI:5672"/>
        <dbReference type="ChEBI" id="CHEBI:15377"/>
        <dbReference type="ChEBI" id="CHEBI:15378"/>
        <dbReference type="ChEBI" id="CHEBI:15379"/>
        <dbReference type="ChEBI" id="CHEBI:57783"/>
        <dbReference type="ChEBI" id="CHEBI:58349"/>
        <dbReference type="ChEBI" id="CHEBI:87362"/>
    </reaction>
    <physiologicalReaction direction="left-to-right" evidence="21">
        <dbReference type="Rhea" id="RHEA:54837"/>
    </physiologicalReaction>
</comment>
<protein>
    <recommendedName>
        <fullName evidence="6 30">Flavin-containing monooxygenase 5</fullName>
        <ecNumber evidence="5 30">1.14.13.8</ecNumber>
        <ecNumber evidence="4 30">1.6.3.1</ecNumber>
    </recommendedName>
</protein>
<keyword evidence="13 30" id="KW-0521">NADP</keyword>
<keyword evidence="10 32" id="KW-0812">Transmembrane</keyword>
<dbReference type="RefSeq" id="XP_028937247.1">
    <property type="nucleotide sequence ID" value="XM_029081414.2"/>
</dbReference>
<dbReference type="InParanoid" id="A0A6I8NS00"/>
<dbReference type="Ensembl" id="ENSOANT00000074210.1">
    <property type="protein sequence ID" value="ENSOANP00000043343.1"/>
    <property type="gene ID" value="ENSOANG00000045449.1"/>
</dbReference>
<dbReference type="FunFam" id="3.50.50.60:FF:000073">
    <property type="entry name" value="Dimethylaniline monooxygenase [N-oxide-forming]"/>
    <property type="match status" value="1"/>
</dbReference>
<comment type="catalytic activity">
    <reaction evidence="29">
        <text>octan-3-one + NADPH + O2 + H(+) = pentyl propanoate + NADP(+) + H2O</text>
        <dbReference type="Rhea" id="RHEA:54840"/>
        <dbReference type="ChEBI" id="CHEBI:15377"/>
        <dbReference type="ChEBI" id="CHEBI:15378"/>
        <dbReference type="ChEBI" id="CHEBI:15379"/>
        <dbReference type="ChEBI" id="CHEBI:57783"/>
        <dbReference type="ChEBI" id="CHEBI:58349"/>
        <dbReference type="ChEBI" id="CHEBI:80946"/>
        <dbReference type="ChEBI" id="CHEBI:87373"/>
    </reaction>
    <physiologicalReaction direction="left-to-right" evidence="29">
        <dbReference type="Rhea" id="RHEA:54841"/>
    </physiologicalReaction>
</comment>
<comment type="catalytic activity">
    <reaction evidence="20">
        <text>hexan-3-one + NADPH + O2 + H(+) = propyl propanoate + NADP(+) + H2O</text>
        <dbReference type="Rhea" id="RHEA:54848"/>
        <dbReference type="ChEBI" id="CHEBI:15377"/>
        <dbReference type="ChEBI" id="CHEBI:15378"/>
        <dbReference type="ChEBI" id="CHEBI:15379"/>
        <dbReference type="ChEBI" id="CHEBI:57783"/>
        <dbReference type="ChEBI" id="CHEBI:58349"/>
        <dbReference type="ChEBI" id="CHEBI:89828"/>
        <dbReference type="ChEBI" id="CHEBI:89891"/>
    </reaction>
    <physiologicalReaction direction="left-to-right" evidence="20">
        <dbReference type="Rhea" id="RHEA:54849"/>
    </physiologicalReaction>
</comment>
<dbReference type="InterPro" id="IPR036188">
    <property type="entry name" value="FAD/NAD-bd_sf"/>
</dbReference>
<evidence type="ECO:0000256" key="32">
    <source>
        <dbReference type="SAM" id="Phobius"/>
    </source>
</evidence>
<evidence type="ECO:0000256" key="20">
    <source>
        <dbReference type="ARBA" id="ARBA00047426"/>
    </source>
</evidence>
<evidence type="ECO:0000256" key="2">
    <source>
        <dbReference type="ARBA" id="ARBA00004524"/>
    </source>
</evidence>
<evidence type="ECO:0000256" key="17">
    <source>
        <dbReference type="ARBA" id="ARBA00023098"/>
    </source>
</evidence>
<evidence type="ECO:0000256" key="16">
    <source>
        <dbReference type="ARBA" id="ARBA00023033"/>
    </source>
</evidence>
<comment type="catalytic activity">
    <reaction evidence="24">
        <text>hexan-3-one + NADPH + O2 + H(+) = ethyl butanoate + NADP(+) + H2O</text>
        <dbReference type="Rhea" id="RHEA:54844"/>
        <dbReference type="ChEBI" id="CHEBI:15377"/>
        <dbReference type="ChEBI" id="CHEBI:15378"/>
        <dbReference type="ChEBI" id="CHEBI:15379"/>
        <dbReference type="ChEBI" id="CHEBI:57783"/>
        <dbReference type="ChEBI" id="CHEBI:58349"/>
        <dbReference type="ChEBI" id="CHEBI:88764"/>
        <dbReference type="ChEBI" id="CHEBI:89891"/>
    </reaction>
    <physiologicalReaction direction="left-to-right" evidence="24">
        <dbReference type="Rhea" id="RHEA:54845"/>
    </physiologicalReaction>
</comment>
<keyword evidence="30" id="KW-0256">Endoplasmic reticulum</keyword>
<dbReference type="FunFam" id="3.50.50.60:FF:000042">
    <property type="entry name" value="Dimethylaniline monooxygenase [N-oxide-forming]"/>
    <property type="match status" value="1"/>
</dbReference>
<keyword evidence="12" id="KW-0492">Microsome</keyword>
<keyword evidence="9 30" id="KW-0285">Flavoprotein</keyword>
<dbReference type="Gene3D" id="3.50.50.60">
    <property type="entry name" value="FAD/NAD(P)-binding domain"/>
    <property type="match status" value="2"/>
</dbReference>
<dbReference type="GeneID" id="100083754"/>
<dbReference type="PIRSF" id="PIRSF000332">
    <property type="entry name" value="FMO"/>
    <property type="match status" value="1"/>
</dbReference>
<keyword evidence="7" id="KW-0488">Methylation</keyword>
<evidence type="ECO:0000313" key="33">
    <source>
        <dbReference type="Ensembl" id="ENSOANP00000043343.1"/>
    </source>
</evidence>
<comment type="catalytic activity">
    <reaction evidence="25">
        <text>octan-3-one + NADPH + O2 + H(+) = ethyl hexanoate + NADP(+) + H2O</text>
        <dbReference type="Rhea" id="RHEA:54856"/>
        <dbReference type="ChEBI" id="CHEBI:15377"/>
        <dbReference type="ChEBI" id="CHEBI:15378"/>
        <dbReference type="ChEBI" id="CHEBI:15379"/>
        <dbReference type="ChEBI" id="CHEBI:57783"/>
        <dbReference type="ChEBI" id="CHEBI:58349"/>
        <dbReference type="ChEBI" id="CHEBI:80946"/>
        <dbReference type="ChEBI" id="CHEBI:86055"/>
    </reaction>
    <physiologicalReaction direction="left-to-right" evidence="25">
        <dbReference type="Rhea" id="RHEA:54857"/>
    </physiologicalReaction>
</comment>
<dbReference type="FunCoup" id="A0A6I8NS00">
    <property type="interactions" value="768"/>
</dbReference>
<keyword evidence="17" id="KW-0443">Lipid metabolism</keyword>
<evidence type="ECO:0000256" key="29">
    <source>
        <dbReference type="ARBA" id="ARBA00049475"/>
    </source>
</evidence>
<keyword evidence="11 30" id="KW-0274">FAD</keyword>
<dbReference type="InterPro" id="IPR000960">
    <property type="entry name" value="Flavin_mOase"/>
</dbReference>
<evidence type="ECO:0000256" key="5">
    <source>
        <dbReference type="ARBA" id="ARBA00012850"/>
    </source>
</evidence>
<organism evidence="33 34">
    <name type="scientific">Ornithorhynchus anatinus</name>
    <name type="common">Duckbill platypus</name>
    <dbReference type="NCBI Taxonomy" id="9258"/>
    <lineage>
        <taxon>Eukaryota</taxon>
        <taxon>Metazoa</taxon>
        <taxon>Chordata</taxon>
        <taxon>Craniata</taxon>
        <taxon>Vertebrata</taxon>
        <taxon>Euteleostomi</taxon>
        <taxon>Mammalia</taxon>
        <taxon>Monotremata</taxon>
        <taxon>Ornithorhynchidae</taxon>
        <taxon>Ornithorhynchus</taxon>
    </lineage>
</organism>
<evidence type="ECO:0000256" key="28">
    <source>
        <dbReference type="ARBA" id="ARBA00049443"/>
    </source>
</evidence>
<evidence type="ECO:0000313" key="34">
    <source>
        <dbReference type="Proteomes" id="UP000002279"/>
    </source>
</evidence>
<reference evidence="33" key="2">
    <citation type="submission" date="2025-09" db="UniProtKB">
        <authorList>
            <consortium name="Ensembl"/>
        </authorList>
    </citation>
    <scope>IDENTIFICATION</scope>
    <source>
        <strain evidence="33">Glennie</strain>
    </source>
</reference>
<dbReference type="InterPro" id="IPR020946">
    <property type="entry name" value="Flavin_mOase-like"/>
</dbReference>
<keyword evidence="8" id="KW-0597">Phosphoprotein</keyword>
<evidence type="ECO:0000256" key="13">
    <source>
        <dbReference type="ARBA" id="ARBA00022857"/>
    </source>
</evidence>
<dbReference type="EC" id="1.6.3.1" evidence="4 30"/>
<keyword evidence="14 32" id="KW-1133">Transmembrane helix</keyword>
<comment type="cofactor">
    <cofactor evidence="1 30 31">
        <name>FAD</name>
        <dbReference type="ChEBI" id="CHEBI:57692"/>
    </cofactor>
</comment>
<comment type="catalytic activity">
    <reaction evidence="23">
        <text>NADPH + O2 + H(+) = H2O2 + NADP(+)</text>
        <dbReference type="Rhea" id="RHEA:11260"/>
        <dbReference type="ChEBI" id="CHEBI:15378"/>
        <dbReference type="ChEBI" id="CHEBI:15379"/>
        <dbReference type="ChEBI" id="CHEBI:16240"/>
        <dbReference type="ChEBI" id="CHEBI:57783"/>
        <dbReference type="ChEBI" id="CHEBI:58349"/>
        <dbReference type="EC" id="1.6.3.1"/>
    </reaction>
    <physiologicalReaction direction="left-to-right" evidence="23">
        <dbReference type="Rhea" id="RHEA:11261"/>
    </physiologicalReaction>
</comment>
<evidence type="ECO:0000256" key="22">
    <source>
        <dbReference type="ARBA" id="ARBA00047855"/>
    </source>
</evidence>
<evidence type="ECO:0000256" key="9">
    <source>
        <dbReference type="ARBA" id="ARBA00022630"/>
    </source>
</evidence>
<comment type="catalytic activity">
    <reaction evidence="28">
        <text>N,N-dimethylaniline + NADPH + O2 + H(+) = N,N-dimethylaniline N-oxide + NADP(+) + H2O</text>
        <dbReference type="Rhea" id="RHEA:24468"/>
        <dbReference type="ChEBI" id="CHEBI:15377"/>
        <dbReference type="ChEBI" id="CHEBI:15378"/>
        <dbReference type="ChEBI" id="CHEBI:15379"/>
        <dbReference type="ChEBI" id="CHEBI:16269"/>
        <dbReference type="ChEBI" id="CHEBI:17735"/>
        <dbReference type="ChEBI" id="CHEBI:57783"/>
        <dbReference type="ChEBI" id="CHEBI:58349"/>
        <dbReference type="EC" id="1.14.13.8"/>
    </reaction>
    <physiologicalReaction direction="left-to-right" evidence="28">
        <dbReference type="Rhea" id="RHEA:24469"/>
    </physiologicalReaction>
</comment>
<dbReference type="Proteomes" id="UP000002279">
    <property type="component" value="Unplaced"/>
</dbReference>
<dbReference type="CTD" id="2330"/>
<sequence>MARRIAIIGAGVSGLSSIKCCLEEGLEPTCFERTQDIGGLWRFEEKPEDERASIYRSVVINTSKEMMCFSDYPIPADFPNYMHNSKIMEYFRMYADAFDLLKHIRFQTTVCSVKKRPDFSTSGQWEVVTESAGKQESSIFDGVMVCSGHHTFPHLPLECFPGIEHFRGRYLHSREYKSPQSFAGQRVVVIGLGNSGGDLAVEISQVAKQVFLSTRRGGWILNRVGNNGYPTDVVIYTRFNLAIKQFCTYSIMNFWLEKKLNSRFNHEMYGLKPRHRPLSQHPMVNDDLPNRIISGRVLVKANVTGFTETAVLFEDGTREEDIDVVIFATGYSFAFPFLEDSIRVVKNKVSLYRHVFPPQLEKPTLAFIGLIQPLGAIMPISELQGRWATQVFQGLKTLPTESEMQAEITRTRTEMEHRYVESQRHTIQVDYMEYMEELADLVGVRPRLLRLALTDPRLALEMYFGPCTPLQYRLEGRGKWEGARLAILGQGERIIKPLQTRSLSPDGPSTSGVTLLKVGLAVAILAFILVYM</sequence>
<dbReference type="GO" id="GO:0004499">
    <property type="term" value="F:N,N-dimethylaniline monooxygenase activity"/>
    <property type="evidence" value="ECO:0000318"/>
    <property type="project" value="GO_Central"/>
</dbReference>
<dbReference type="GO" id="GO:0005789">
    <property type="term" value="C:endoplasmic reticulum membrane"/>
    <property type="evidence" value="ECO:0007669"/>
    <property type="project" value="UniProtKB-SubCell"/>
</dbReference>
<keyword evidence="34" id="KW-1185">Reference proteome</keyword>
<dbReference type="GO" id="GO:0016174">
    <property type="term" value="F:NAD(P)H oxidase H2O2-forming activity"/>
    <property type="evidence" value="ECO:0007669"/>
    <property type="project" value="UniProtKB-EC"/>
</dbReference>
<evidence type="ECO:0000256" key="7">
    <source>
        <dbReference type="ARBA" id="ARBA00022481"/>
    </source>
</evidence>
<keyword evidence="18 30" id="KW-0472">Membrane</keyword>
<dbReference type="PANTHER" id="PTHR23023">
    <property type="entry name" value="DIMETHYLANILINE MONOOXYGENASE"/>
    <property type="match status" value="1"/>
</dbReference>
<comment type="similarity">
    <text evidence="3 30 31">Belongs to the FMO family.</text>
</comment>
<dbReference type="Pfam" id="PF00743">
    <property type="entry name" value="FMO-like"/>
    <property type="match status" value="1"/>
</dbReference>
<evidence type="ECO:0000256" key="21">
    <source>
        <dbReference type="ARBA" id="ARBA00047574"/>
    </source>
</evidence>
<gene>
    <name evidence="33" type="primary">FMO5</name>
</gene>
<dbReference type="GeneTree" id="ENSGT00940000160493"/>
<dbReference type="KEGG" id="oaa:100083754"/>
<evidence type="ECO:0000256" key="8">
    <source>
        <dbReference type="ARBA" id="ARBA00022553"/>
    </source>
</evidence>
<dbReference type="GO" id="GO:0005829">
    <property type="term" value="C:cytosol"/>
    <property type="evidence" value="ECO:0007669"/>
    <property type="project" value="Ensembl"/>
</dbReference>
<dbReference type="OrthoDB" id="66881at2759"/>
<evidence type="ECO:0000256" key="11">
    <source>
        <dbReference type="ARBA" id="ARBA00022827"/>
    </source>
</evidence>
<evidence type="ECO:0000256" key="12">
    <source>
        <dbReference type="ARBA" id="ARBA00022848"/>
    </source>
</evidence>
<evidence type="ECO:0000256" key="23">
    <source>
        <dbReference type="ARBA" id="ARBA00047864"/>
    </source>
</evidence>
<comment type="subcellular location">
    <subcellularLocation>
        <location evidence="30">Endoplasmic reticulum membrane</location>
    </subcellularLocation>
    <subcellularLocation>
        <location evidence="2">Microsome membrane</location>
    </subcellularLocation>
</comment>
<dbReference type="PRINTS" id="PR00370">
    <property type="entry name" value="FMOXYGENASE"/>
</dbReference>
<comment type="function">
    <text evidence="19">Acts as a Baeyer-Villiger monooxygenase on a broad range of substrates. Catalyzes the insertion of an oxygen atom into a carbon-carbon bond adjacent to a carbonyl, which converts ketones to esters. Active on diverse carbonyl compounds, whereas soft nucleophiles are mostly non- or poorly reactive. In contrast with other forms of FMO it is non- or poorly active on 'classical' substrates such as drugs, pesticides, and dietary components containing soft nucleophilic heteroatoms. Able to oxidize drug molecules bearing a carbonyl group on an aliphatic chain, such as nabumetone and pentoxifylline. Also, in the absence of substrates, shows slow but yet significant NADPH oxidase activity. Acts as a positive modulator of cholesterol biosynthesis as well as glucose homeostasis, promoting metabolic aging via pleiotropic effects.</text>
</comment>
<evidence type="ECO:0000256" key="24">
    <source>
        <dbReference type="ARBA" id="ARBA00047977"/>
    </source>
</evidence>
<evidence type="ECO:0000256" key="31">
    <source>
        <dbReference type="RuleBase" id="RU361177"/>
    </source>
</evidence>
<dbReference type="AlphaFoldDB" id="A0A6I8NS00"/>
<comment type="catalytic activity">
    <reaction evidence="22">
        <text>sulcatone + NADPH + O2 + H(+) = 4-methylpent-3-en-1-yl acetate + NADP(+) + H2O</text>
        <dbReference type="Rhea" id="RHEA:54864"/>
        <dbReference type="ChEBI" id="CHEBI:15377"/>
        <dbReference type="ChEBI" id="CHEBI:15378"/>
        <dbReference type="ChEBI" id="CHEBI:15379"/>
        <dbReference type="ChEBI" id="CHEBI:16310"/>
        <dbReference type="ChEBI" id="CHEBI:57783"/>
        <dbReference type="ChEBI" id="CHEBI:58349"/>
        <dbReference type="ChEBI" id="CHEBI:138373"/>
    </reaction>
    <physiologicalReaction direction="left-to-right" evidence="22">
        <dbReference type="Rhea" id="RHEA:54865"/>
    </physiologicalReaction>
</comment>
<keyword evidence="15 30" id="KW-0560">Oxidoreductase</keyword>
<dbReference type="GO" id="GO:0090181">
    <property type="term" value="P:regulation of cholesterol metabolic process"/>
    <property type="evidence" value="ECO:0007669"/>
    <property type="project" value="Ensembl"/>
</dbReference>
<dbReference type="OMA" id="CCTGYDI"/>
<comment type="catalytic activity">
    <reaction evidence="26">
        <text>(2E)-geranial + NADPH + O2 + H(+) = (1E)-2,6-dimethylhepta-1,5-dien-1-yl formate + NADP(+) + H2O</text>
        <dbReference type="Rhea" id="RHEA:54860"/>
        <dbReference type="ChEBI" id="CHEBI:15377"/>
        <dbReference type="ChEBI" id="CHEBI:15378"/>
        <dbReference type="ChEBI" id="CHEBI:15379"/>
        <dbReference type="ChEBI" id="CHEBI:16980"/>
        <dbReference type="ChEBI" id="CHEBI:57783"/>
        <dbReference type="ChEBI" id="CHEBI:58349"/>
        <dbReference type="ChEBI" id="CHEBI:138375"/>
    </reaction>
    <physiologicalReaction direction="left-to-right" evidence="26">
        <dbReference type="Rhea" id="RHEA:54861"/>
    </physiologicalReaction>
</comment>
<feature type="transmembrane region" description="Helical" evidence="32">
    <location>
        <begin position="512"/>
        <end position="531"/>
    </location>
</feature>
<dbReference type="PRINTS" id="PR01125">
    <property type="entry name" value="FMOXYGENASE5"/>
</dbReference>
<dbReference type="FunFam" id="3.50.50.60:FF:000409">
    <property type="entry name" value="Dimethylaniline monooxygenase [N-oxide-forming]"/>
    <property type="match status" value="1"/>
</dbReference>
<dbReference type="Bgee" id="ENSOANG00000045449">
    <property type="expression patterns" value="Expressed in liver and 8 other cell types or tissues"/>
</dbReference>
<evidence type="ECO:0000256" key="30">
    <source>
        <dbReference type="PIRNR" id="PIRNR000332"/>
    </source>
</evidence>
<name>A0A6I8NS00_ORNAN</name>
<dbReference type="GO" id="GO:0006629">
    <property type="term" value="P:lipid metabolic process"/>
    <property type="evidence" value="ECO:0007669"/>
    <property type="project" value="UniProtKB-KW"/>
</dbReference>